<proteinExistence type="predicted"/>
<dbReference type="InterPro" id="IPR036909">
    <property type="entry name" value="Cyt_c-like_dom_sf"/>
</dbReference>
<gene>
    <name evidence="1" type="ORF">SAMN05660909_01104</name>
</gene>
<sequence length="137" mass="14779">MMIKKETLTAIAGTLFILGCLSMNSCKKDNEESLRNNPNGEPPPTACDTVGMKYQANVLPILTANCYKCHSANTYRTNSGLNLEDFNTLKAEAANGALLSSIKHTGTVSPMPMGAPQLSECDINKIDSWIKRGALNN</sequence>
<evidence type="ECO:0008006" key="3">
    <source>
        <dbReference type="Google" id="ProtNLM"/>
    </source>
</evidence>
<reference evidence="2" key="1">
    <citation type="submission" date="2016-10" db="EMBL/GenBank/DDBJ databases">
        <authorList>
            <person name="Varghese N."/>
            <person name="Submissions S."/>
        </authorList>
    </citation>
    <scope>NUCLEOTIDE SEQUENCE [LARGE SCALE GENOMIC DNA]</scope>
    <source>
        <strain evidence="2">DSM 23920</strain>
    </source>
</reference>
<dbReference type="AlphaFoldDB" id="A0A1H3Z915"/>
<dbReference type="Proteomes" id="UP000199656">
    <property type="component" value="Unassembled WGS sequence"/>
</dbReference>
<dbReference type="RefSeq" id="WP_139169953.1">
    <property type="nucleotide sequence ID" value="NZ_BKAT01000005.1"/>
</dbReference>
<accession>A0A1H3Z915</accession>
<evidence type="ECO:0000313" key="2">
    <source>
        <dbReference type="Proteomes" id="UP000199656"/>
    </source>
</evidence>
<dbReference type="STRING" id="408074.SAMN05660909_01104"/>
<dbReference type="OrthoDB" id="1524066at2"/>
<dbReference type="PROSITE" id="PS51257">
    <property type="entry name" value="PROKAR_LIPOPROTEIN"/>
    <property type="match status" value="1"/>
</dbReference>
<dbReference type="SUPFAM" id="SSF46626">
    <property type="entry name" value="Cytochrome c"/>
    <property type="match status" value="1"/>
</dbReference>
<dbReference type="GO" id="GO:0020037">
    <property type="term" value="F:heme binding"/>
    <property type="evidence" value="ECO:0007669"/>
    <property type="project" value="InterPro"/>
</dbReference>
<keyword evidence="2" id="KW-1185">Reference proteome</keyword>
<evidence type="ECO:0000313" key="1">
    <source>
        <dbReference type="EMBL" id="SEA20177.1"/>
    </source>
</evidence>
<dbReference type="EMBL" id="FNRL01000004">
    <property type="protein sequence ID" value="SEA20177.1"/>
    <property type="molecule type" value="Genomic_DNA"/>
</dbReference>
<dbReference type="GO" id="GO:0009055">
    <property type="term" value="F:electron transfer activity"/>
    <property type="evidence" value="ECO:0007669"/>
    <property type="project" value="InterPro"/>
</dbReference>
<dbReference type="Gene3D" id="1.10.760.10">
    <property type="entry name" value="Cytochrome c-like domain"/>
    <property type="match status" value="1"/>
</dbReference>
<name>A0A1H3Z915_9BACT</name>
<protein>
    <recommendedName>
        <fullName evidence="3">Cytochrome c domain-containing protein</fullName>
    </recommendedName>
</protein>
<organism evidence="1 2">
    <name type="scientific">Chitinophaga terrae</name>
    <name type="common">ex Kim and Jung 2007</name>
    <dbReference type="NCBI Taxonomy" id="408074"/>
    <lineage>
        <taxon>Bacteria</taxon>
        <taxon>Pseudomonadati</taxon>
        <taxon>Bacteroidota</taxon>
        <taxon>Chitinophagia</taxon>
        <taxon>Chitinophagales</taxon>
        <taxon>Chitinophagaceae</taxon>
        <taxon>Chitinophaga</taxon>
    </lineage>
</organism>